<name>A0AAW3EPN7_BURGA</name>
<dbReference type="Proteomes" id="UP000029590">
    <property type="component" value="Unassembled WGS sequence"/>
</dbReference>
<organism evidence="1 2">
    <name type="scientific">Burkholderia gladioli</name>
    <name type="common">Pseudomonas marginata</name>
    <name type="synonym">Phytomonas marginata</name>
    <dbReference type="NCBI Taxonomy" id="28095"/>
    <lineage>
        <taxon>Bacteria</taxon>
        <taxon>Pseudomonadati</taxon>
        <taxon>Pseudomonadota</taxon>
        <taxon>Betaproteobacteria</taxon>
        <taxon>Burkholderiales</taxon>
        <taxon>Burkholderiaceae</taxon>
        <taxon>Burkholderia</taxon>
    </lineage>
</organism>
<dbReference type="AlphaFoldDB" id="A0AAW3EPN7"/>
<reference evidence="1 2" key="1">
    <citation type="submission" date="2014-04" db="EMBL/GenBank/DDBJ databases">
        <authorList>
            <person name="Bishop-Lilly K.A."/>
            <person name="Broomall S.M."/>
            <person name="Chain P.S."/>
            <person name="Chertkov O."/>
            <person name="Coyne S.R."/>
            <person name="Daligault H.E."/>
            <person name="Davenport K.W."/>
            <person name="Erkkila T."/>
            <person name="Frey K.G."/>
            <person name="Gibbons H.S."/>
            <person name="Gu W."/>
            <person name="Jaissle J."/>
            <person name="Johnson S.L."/>
            <person name="Koroleva G.I."/>
            <person name="Ladner J.T."/>
            <person name="Lo C.-C."/>
            <person name="Minogue T.D."/>
            <person name="Munk C."/>
            <person name="Palacios G.F."/>
            <person name="Redden C.L."/>
            <person name="Rosenzweig C.N."/>
            <person name="Scholz M.B."/>
            <person name="Teshima H."/>
            <person name="Xu Y."/>
        </authorList>
    </citation>
    <scope>NUCLEOTIDE SEQUENCE [LARGE SCALE GENOMIC DNA]</scope>
    <source>
        <strain evidence="2">gladioli</strain>
    </source>
</reference>
<accession>A0AAW3EPN7</accession>
<dbReference type="EMBL" id="JPGG01000018">
    <property type="protein sequence ID" value="KGC09753.1"/>
    <property type="molecule type" value="Genomic_DNA"/>
</dbReference>
<protein>
    <submittedName>
        <fullName evidence="1">Uncharacterized protein</fullName>
    </submittedName>
</protein>
<sequence>MPPFFTPEDHDQAVAAMLAHPARDDRHLRALMNGIKRRARARAVIAFIQALRPAPPDVTIATTRALMRALFGHAVSSNDLHRHFATPGRRANARADTAALAAWLAPQLETLQRAADSLRLELDAAWRVFTQTAADAAGQIRRADRRPVGSQPHES</sequence>
<gene>
    <name evidence="1" type="ORF">DM48_6785</name>
</gene>
<comment type="caution">
    <text evidence="1">The sequence shown here is derived from an EMBL/GenBank/DDBJ whole genome shotgun (WGS) entry which is preliminary data.</text>
</comment>
<dbReference type="RefSeq" id="WP_036052668.1">
    <property type="nucleotide sequence ID" value="NZ_KN150849.1"/>
</dbReference>
<proteinExistence type="predicted"/>
<evidence type="ECO:0000313" key="2">
    <source>
        <dbReference type="Proteomes" id="UP000029590"/>
    </source>
</evidence>
<evidence type="ECO:0000313" key="1">
    <source>
        <dbReference type="EMBL" id="KGC09753.1"/>
    </source>
</evidence>